<evidence type="ECO:0000256" key="2">
    <source>
        <dbReference type="SAM" id="MobiDB-lite"/>
    </source>
</evidence>
<reference evidence="4 5" key="1">
    <citation type="submission" date="2015-09" db="EMBL/GenBank/DDBJ databases">
        <authorList>
            <consortium name="Pathogen Informatics"/>
        </authorList>
    </citation>
    <scope>NUCLEOTIDE SEQUENCE [LARGE SCALE GENOMIC DNA]</scope>
    <source>
        <strain evidence="4 5">2789STDY5834878</strain>
    </source>
</reference>
<feature type="region of interest" description="Disordered" evidence="2">
    <location>
        <begin position="471"/>
        <end position="498"/>
    </location>
</feature>
<gene>
    <name evidence="4" type="ORF">ERS852492_01377</name>
</gene>
<dbReference type="EMBL" id="CZBV01000003">
    <property type="protein sequence ID" value="CUQ84273.1"/>
    <property type="molecule type" value="Genomic_DNA"/>
</dbReference>
<protein>
    <submittedName>
        <fullName evidence="4">Relaxase/Mobilisation nuclease domain</fullName>
    </submittedName>
</protein>
<sequence length="498" mass="57708">MSILTLAAKAVSAVRCDDMATTSIWRVKGWLGKVVIYVENPDKTENPAFYEKQEMTDRQTQGLSDVIDYAVSSEKTKVTDEATEVMQQFVSGVNCHPATAREEMIAVKKRFGKEDGTVAYHGYQSFAPGEATPEMAHEIGAKLAQQLWGDKYQVIVATHLDKDSHLHNHFVVNTVSFLDGLKYHRTEKDYYEMQKASDALCREYNLSVIENPQRGKSKQYGEWRAEQEGRPTWRGLIRAEIDEVIRQSMTERQFFDNLRKRGYEVKVGKDISVRPPGKERFVRLERNFGEDYSYDGIRKRILAQFKRERPLPEPERKVRRARLRGDFKNTKKVTGFRALYFHYCYLLGIFPKNQPKHNKRLHFLLREDLAKLDAISEETKLLVRNRIDTVEQLSSYKEGLEAKIESLTADRKALYRKQRTVSVKTDDDALARVKEQITAISNELSVLRKEVRLCEDIAIRSGVIKEKIRAVREDEQSQGKENKRDEQFRRRSGTGRQA</sequence>
<dbReference type="AlphaFoldDB" id="A0A174ZAE0"/>
<organism evidence="4 5">
    <name type="scientific">Lachnospira eligens</name>
    <dbReference type="NCBI Taxonomy" id="39485"/>
    <lineage>
        <taxon>Bacteria</taxon>
        <taxon>Bacillati</taxon>
        <taxon>Bacillota</taxon>
        <taxon>Clostridia</taxon>
        <taxon>Lachnospirales</taxon>
        <taxon>Lachnospiraceae</taxon>
        <taxon>Lachnospira</taxon>
    </lineage>
</organism>
<feature type="coiled-coil region" evidence="1">
    <location>
        <begin position="390"/>
        <end position="450"/>
    </location>
</feature>
<feature type="compositionally biased region" description="Basic and acidic residues" evidence="2">
    <location>
        <begin position="471"/>
        <end position="489"/>
    </location>
</feature>
<feature type="domain" description="MobA/VirD2-like nuclease" evidence="3">
    <location>
        <begin position="82"/>
        <end position="206"/>
    </location>
</feature>
<evidence type="ECO:0000259" key="3">
    <source>
        <dbReference type="Pfam" id="PF03432"/>
    </source>
</evidence>
<evidence type="ECO:0000256" key="1">
    <source>
        <dbReference type="SAM" id="Coils"/>
    </source>
</evidence>
<name>A0A174ZAE0_9FIRM</name>
<dbReference type="Pfam" id="PF03432">
    <property type="entry name" value="Relaxase"/>
    <property type="match status" value="1"/>
</dbReference>
<proteinExistence type="predicted"/>
<evidence type="ECO:0000313" key="5">
    <source>
        <dbReference type="Proteomes" id="UP000095780"/>
    </source>
</evidence>
<evidence type="ECO:0000313" key="4">
    <source>
        <dbReference type="EMBL" id="CUQ84273.1"/>
    </source>
</evidence>
<accession>A0A174ZAE0</accession>
<keyword evidence="1" id="KW-0175">Coiled coil</keyword>
<dbReference type="Proteomes" id="UP000095780">
    <property type="component" value="Unassembled WGS sequence"/>
</dbReference>
<dbReference type="InterPro" id="IPR005094">
    <property type="entry name" value="Endonuclease_MobA/VirD2"/>
</dbReference>